<dbReference type="InterPro" id="IPR050832">
    <property type="entry name" value="Bact_Acetyltransf"/>
</dbReference>
<comment type="caution">
    <text evidence="5">The sequence shown here is derived from an EMBL/GenBank/DDBJ whole genome shotgun (WGS) entry which is preliminary data.</text>
</comment>
<proteinExistence type="predicted"/>
<sequence>MTAEPDLRREPLETAGQPLNAGLQPLDAERGPLANRPRPLDPDVLTVLNLPMQDPRVRPLLDELAVEYDMRYGDLFGREGAAEELNRYPAEEFAGPGGALLVIQENGESIAGGAFRRYDDATAELKRIWTHSAHRRRGLARLVLAELEALAVRRGYTRLYLTTGPRQPEAKHLYLTTGYEPQFDLDADPETIKFLAFTKDLSGHLQN</sequence>
<gene>
    <name evidence="5" type="ORF">QFZ36_002304</name>
</gene>
<evidence type="ECO:0000313" key="5">
    <source>
        <dbReference type="EMBL" id="MDQ0674743.1"/>
    </source>
</evidence>
<organism evidence="5 6">
    <name type="scientific">Pseudarthrobacter siccitolerans</name>
    <dbReference type="NCBI Taxonomy" id="861266"/>
    <lineage>
        <taxon>Bacteria</taxon>
        <taxon>Bacillati</taxon>
        <taxon>Actinomycetota</taxon>
        <taxon>Actinomycetes</taxon>
        <taxon>Micrococcales</taxon>
        <taxon>Micrococcaceae</taxon>
        <taxon>Pseudarthrobacter</taxon>
    </lineage>
</organism>
<dbReference type="InterPro" id="IPR016181">
    <property type="entry name" value="Acyl_CoA_acyltransferase"/>
</dbReference>
<dbReference type="InterPro" id="IPR000182">
    <property type="entry name" value="GNAT_dom"/>
</dbReference>
<reference evidence="5 6" key="1">
    <citation type="submission" date="2023-07" db="EMBL/GenBank/DDBJ databases">
        <title>Comparative genomics of wheat-associated soil bacteria to identify genetic determinants of phenazine resistance.</title>
        <authorList>
            <person name="Mouncey N."/>
        </authorList>
    </citation>
    <scope>NUCLEOTIDE SEQUENCE [LARGE SCALE GENOMIC DNA]</scope>
    <source>
        <strain evidence="5 6">W1I3</strain>
    </source>
</reference>
<keyword evidence="1" id="KW-0808">Transferase</keyword>
<feature type="compositionally biased region" description="Basic and acidic residues" evidence="3">
    <location>
        <begin position="1"/>
        <end position="12"/>
    </location>
</feature>
<keyword evidence="6" id="KW-1185">Reference proteome</keyword>
<dbReference type="PANTHER" id="PTHR43877:SF2">
    <property type="entry name" value="AMINOALKYLPHOSPHONATE N-ACETYLTRANSFERASE-RELATED"/>
    <property type="match status" value="1"/>
</dbReference>
<feature type="region of interest" description="Disordered" evidence="3">
    <location>
        <begin position="1"/>
        <end position="39"/>
    </location>
</feature>
<evidence type="ECO:0000256" key="2">
    <source>
        <dbReference type="ARBA" id="ARBA00023315"/>
    </source>
</evidence>
<dbReference type="Proteomes" id="UP001236806">
    <property type="component" value="Unassembled WGS sequence"/>
</dbReference>
<evidence type="ECO:0000256" key="1">
    <source>
        <dbReference type="ARBA" id="ARBA00022679"/>
    </source>
</evidence>
<dbReference type="Gene3D" id="3.40.630.30">
    <property type="match status" value="1"/>
</dbReference>
<keyword evidence="2" id="KW-0012">Acyltransferase</keyword>
<name>A0ABU0PLA2_9MICC</name>
<dbReference type="CDD" id="cd04301">
    <property type="entry name" value="NAT_SF"/>
    <property type="match status" value="1"/>
</dbReference>
<evidence type="ECO:0000313" key="6">
    <source>
        <dbReference type="Proteomes" id="UP001236806"/>
    </source>
</evidence>
<evidence type="ECO:0000256" key="3">
    <source>
        <dbReference type="SAM" id="MobiDB-lite"/>
    </source>
</evidence>
<dbReference type="PANTHER" id="PTHR43877">
    <property type="entry name" value="AMINOALKYLPHOSPHONATE N-ACETYLTRANSFERASE-RELATED-RELATED"/>
    <property type="match status" value="1"/>
</dbReference>
<protein>
    <submittedName>
        <fullName evidence="5">GNAT superfamily N-acetyltransferase</fullName>
    </submittedName>
</protein>
<accession>A0ABU0PLA2</accession>
<feature type="domain" description="N-acetyltransferase" evidence="4">
    <location>
        <begin position="55"/>
        <end position="202"/>
    </location>
</feature>
<evidence type="ECO:0000259" key="4">
    <source>
        <dbReference type="PROSITE" id="PS51186"/>
    </source>
</evidence>
<dbReference type="Pfam" id="PF00583">
    <property type="entry name" value="Acetyltransf_1"/>
    <property type="match status" value="1"/>
</dbReference>
<dbReference type="PROSITE" id="PS51186">
    <property type="entry name" value="GNAT"/>
    <property type="match status" value="1"/>
</dbReference>
<dbReference type="EMBL" id="JAUSXB010000001">
    <property type="protein sequence ID" value="MDQ0674743.1"/>
    <property type="molecule type" value="Genomic_DNA"/>
</dbReference>
<dbReference type="SUPFAM" id="SSF55729">
    <property type="entry name" value="Acyl-CoA N-acyltransferases (Nat)"/>
    <property type="match status" value="1"/>
</dbReference>